<evidence type="ECO:0000313" key="2">
    <source>
        <dbReference type="Proteomes" id="UP000292052"/>
    </source>
</evidence>
<dbReference type="SUPFAM" id="SSF52540">
    <property type="entry name" value="P-loop containing nucleoside triphosphate hydrolases"/>
    <property type="match status" value="1"/>
</dbReference>
<keyword evidence="1" id="KW-0418">Kinase</keyword>
<dbReference type="InterPro" id="IPR027417">
    <property type="entry name" value="P-loop_NTPase"/>
</dbReference>
<sequence length="420" mass="48061">ELARELVIQQPDDHVLFLKQILFNAARNRDTARIIILSSPRVNSLEIARGVAEITNQIVITEQSLLAYSGKSEIRNSDLKARCILHFVRKDNAYEVGWILLDCIRSENDAKALLKLGILPTHVIHLIPPFHPPLTELIYCHVPVEWPEYRRKMLPIREVFRNVLREIFLQQRSLPEVVAECVEILNIKPAKYGIKARVLILGPRGSVDFERLICEAWMSESELGKRLRACKNEVCFHSELLAEVVHKRVLEDDCLEYGWVLTGFPFSRKDLEYLDCIHTPPNRIIFLECELAICKERLLNRKVNVRTGSITNIKENPEAEATKELKSHPKDNLEFIDAELSYYCENYGDLKKYCGASAHCINGDQAERWVYETILAIITRAPPPFIPRKPLQDSSSSVSLDVCCCSPIPSQVLDCYTTNV</sequence>
<gene>
    <name evidence="1" type="ORF">BDFB_006194</name>
</gene>
<dbReference type="STRING" id="1661398.A0A482VBL0"/>
<reference evidence="1 2" key="1">
    <citation type="submission" date="2017-03" db="EMBL/GenBank/DDBJ databases">
        <title>Genome of the blue death feigning beetle - Asbolus verrucosus.</title>
        <authorList>
            <person name="Rider S.D."/>
        </authorList>
    </citation>
    <scope>NUCLEOTIDE SEQUENCE [LARGE SCALE GENOMIC DNA]</scope>
    <source>
        <strain evidence="1">Butters</strain>
        <tissue evidence="1">Head and leg muscle</tissue>
    </source>
</reference>
<organism evidence="1 2">
    <name type="scientific">Asbolus verrucosus</name>
    <name type="common">Desert ironclad beetle</name>
    <dbReference type="NCBI Taxonomy" id="1661398"/>
    <lineage>
        <taxon>Eukaryota</taxon>
        <taxon>Metazoa</taxon>
        <taxon>Ecdysozoa</taxon>
        <taxon>Arthropoda</taxon>
        <taxon>Hexapoda</taxon>
        <taxon>Insecta</taxon>
        <taxon>Pterygota</taxon>
        <taxon>Neoptera</taxon>
        <taxon>Endopterygota</taxon>
        <taxon>Coleoptera</taxon>
        <taxon>Polyphaga</taxon>
        <taxon>Cucujiformia</taxon>
        <taxon>Tenebrionidae</taxon>
        <taxon>Pimeliinae</taxon>
        <taxon>Asbolus</taxon>
    </lineage>
</organism>
<dbReference type="OrthoDB" id="522106at2759"/>
<dbReference type="AlphaFoldDB" id="A0A482VBL0"/>
<name>A0A482VBL0_ASBVE</name>
<dbReference type="Proteomes" id="UP000292052">
    <property type="component" value="Unassembled WGS sequence"/>
</dbReference>
<feature type="non-terminal residue" evidence="1">
    <location>
        <position position="1"/>
    </location>
</feature>
<dbReference type="GO" id="GO:0016301">
    <property type="term" value="F:kinase activity"/>
    <property type="evidence" value="ECO:0007669"/>
    <property type="project" value="UniProtKB-KW"/>
</dbReference>
<keyword evidence="1" id="KW-0808">Transferase</keyword>
<comment type="caution">
    <text evidence="1">The sequence shown here is derived from an EMBL/GenBank/DDBJ whole genome shotgun (WGS) entry which is preliminary data.</text>
</comment>
<proteinExistence type="predicted"/>
<accession>A0A482VBL0</accession>
<evidence type="ECO:0000313" key="1">
    <source>
        <dbReference type="EMBL" id="RZB40560.1"/>
    </source>
</evidence>
<keyword evidence="2" id="KW-1185">Reference proteome</keyword>
<dbReference type="EMBL" id="QDEB01117856">
    <property type="protein sequence ID" value="RZB40560.1"/>
    <property type="molecule type" value="Genomic_DNA"/>
</dbReference>
<protein>
    <submittedName>
        <fullName evidence="1">Adenylate kinase 8</fullName>
    </submittedName>
</protein>
<dbReference type="Gene3D" id="3.40.50.300">
    <property type="entry name" value="P-loop containing nucleotide triphosphate hydrolases"/>
    <property type="match status" value="1"/>
</dbReference>